<evidence type="ECO:0000259" key="2">
    <source>
        <dbReference type="Pfam" id="PF13462"/>
    </source>
</evidence>
<keyword evidence="1" id="KW-0812">Transmembrane</keyword>
<reference evidence="3" key="1">
    <citation type="submission" date="2020-11" db="EMBL/GenBank/DDBJ databases">
        <title>Nocardia NEAU-351.nov., a novel actinomycete isolated from the cow dung.</title>
        <authorList>
            <person name="Zhang X."/>
        </authorList>
    </citation>
    <scope>NUCLEOTIDE SEQUENCE</scope>
    <source>
        <strain evidence="3">NEAU-351</strain>
    </source>
</reference>
<comment type="caution">
    <text evidence="3">The sequence shown here is derived from an EMBL/GenBank/DDBJ whole genome shotgun (WGS) entry which is preliminary data.</text>
</comment>
<evidence type="ECO:0000256" key="1">
    <source>
        <dbReference type="SAM" id="Phobius"/>
    </source>
</evidence>
<dbReference type="Proteomes" id="UP000655751">
    <property type="component" value="Unassembled WGS sequence"/>
</dbReference>
<feature type="domain" description="Thioredoxin-like fold" evidence="2">
    <location>
        <begin position="56"/>
        <end position="200"/>
    </location>
</feature>
<dbReference type="SUPFAM" id="SSF52833">
    <property type="entry name" value="Thioredoxin-like"/>
    <property type="match status" value="1"/>
</dbReference>
<keyword evidence="1" id="KW-0472">Membrane</keyword>
<gene>
    <name evidence="3" type="ORF">IT779_04580</name>
</gene>
<dbReference type="AlphaFoldDB" id="A0A931MYY8"/>
<dbReference type="EMBL" id="JADMLG010000002">
    <property type="protein sequence ID" value="MBH0775565.1"/>
    <property type="molecule type" value="Genomic_DNA"/>
</dbReference>
<evidence type="ECO:0000313" key="3">
    <source>
        <dbReference type="EMBL" id="MBH0775565.1"/>
    </source>
</evidence>
<dbReference type="RefSeq" id="WP_196148493.1">
    <property type="nucleotide sequence ID" value="NZ_JADMLG010000002.1"/>
</dbReference>
<feature type="transmembrane region" description="Helical" evidence="1">
    <location>
        <begin position="6"/>
        <end position="25"/>
    </location>
</feature>
<dbReference type="InterPro" id="IPR036249">
    <property type="entry name" value="Thioredoxin-like_sf"/>
</dbReference>
<proteinExistence type="predicted"/>
<evidence type="ECO:0000313" key="4">
    <source>
        <dbReference type="Proteomes" id="UP000655751"/>
    </source>
</evidence>
<organism evidence="3 4">
    <name type="scientific">Nocardia bovistercoris</name>
    <dbReference type="NCBI Taxonomy" id="2785916"/>
    <lineage>
        <taxon>Bacteria</taxon>
        <taxon>Bacillati</taxon>
        <taxon>Actinomycetota</taxon>
        <taxon>Actinomycetes</taxon>
        <taxon>Mycobacteriales</taxon>
        <taxon>Nocardiaceae</taxon>
        <taxon>Nocardia</taxon>
    </lineage>
</organism>
<accession>A0A931MYY8</accession>
<name>A0A931MYY8_9NOCA</name>
<keyword evidence="4" id="KW-1185">Reference proteome</keyword>
<dbReference type="Gene3D" id="3.40.30.10">
    <property type="entry name" value="Glutaredoxin"/>
    <property type="match status" value="1"/>
</dbReference>
<keyword evidence="1" id="KW-1133">Transmembrane helix</keyword>
<protein>
    <submittedName>
        <fullName evidence="3">DsbA family protein</fullName>
    </submittedName>
</protein>
<dbReference type="Pfam" id="PF13462">
    <property type="entry name" value="Thioredoxin_4"/>
    <property type="match status" value="1"/>
</dbReference>
<dbReference type="CDD" id="cd02972">
    <property type="entry name" value="DsbA_family"/>
    <property type="match status" value="1"/>
</dbReference>
<sequence>MSNTTTYALGGVAVVVIALIVILVMRWSNEEAGVRNDGYGVVHNPAVVSVLAPDGAILLGRVDAANTIDLYEDPLCPACGEVERVYAQEIAQKIDEGALAVRYRFVNFLDPRSASKDYSTRAIAANECVAEAGSGPVYAKFHELLFVSDQPEENGDDLSNQQLGELARKAGASEEVVQCVVSGAEVEAAKVHAKTALDQLNGLLGGKAATPSVYDGPNRLDVNNENWVVEVTS</sequence>
<dbReference type="InterPro" id="IPR012336">
    <property type="entry name" value="Thioredoxin-like_fold"/>
</dbReference>